<evidence type="ECO:0000313" key="2">
    <source>
        <dbReference type="EMBL" id="HBA09180.1"/>
    </source>
</evidence>
<keyword evidence="1" id="KW-0812">Transmembrane</keyword>
<evidence type="ECO:0000313" key="3">
    <source>
        <dbReference type="Proteomes" id="UP000264313"/>
    </source>
</evidence>
<sequence>MLHWSYIESHLLKLNNGIGGIMALAIYIGYYLVAITTLFFHFTGHLERWGMEWVILVLAATVFPVVLYV</sequence>
<organism evidence="2 3">
    <name type="scientific">Methylotenera mobilis</name>
    <dbReference type="NCBI Taxonomy" id="359408"/>
    <lineage>
        <taxon>Bacteria</taxon>
        <taxon>Pseudomonadati</taxon>
        <taxon>Pseudomonadota</taxon>
        <taxon>Betaproteobacteria</taxon>
        <taxon>Nitrosomonadales</taxon>
        <taxon>Methylophilaceae</taxon>
        <taxon>Methylotenera</taxon>
    </lineage>
</organism>
<dbReference type="AlphaFoldDB" id="A0A351RAV9"/>
<comment type="caution">
    <text evidence="2">The sequence shown here is derived from an EMBL/GenBank/DDBJ whole genome shotgun (WGS) entry which is preliminary data.</text>
</comment>
<dbReference type="EMBL" id="DNAA01000152">
    <property type="protein sequence ID" value="HBA09180.1"/>
    <property type="molecule type" value="Genomic_DNA"/>
</dbReference>
<name>A0A351RAV9_9PROT</name>
<gene>
    <name evidence="2" type="ORF">DCW48_06210</name>
</gene>
<proteinExistence type="predicted"/>
<dbReference type="Proteomes" id="UP000264313">
    <property type="component" value="Unassembled WGS sequence"/>
</dbReference>
<keyword evidence="1" id="KW-1133">Transmembrane helix</keyword>
<evidence type="ECO:0000256" key="1">
    <source>
        <dbReference type="SAM" id="Phobius"/>
    </source>
</evidence>
<keyword evidence="1" id="KW-0472">Membrane</keyword>
<accession>A0A351RAV9</accession>
<feature type="transmembrane region" description="Helical" evidence="1">
    <location>
        <begin position="20"/>
        <end position="42"/>
    </location>
</feature>
<protein>
    <submittedName>
        <fullName evidence="2">Uncharacterized protein</fullName>
    </submittedName>
</protein>
<reference evidence="2 3" key="1">
    <citation type="journal article" date="2018" name="Nat. Biotechnol.">
        <title>A standardized bacterial taxonomy based on genome phylogeny substantially revises the tree of life.</title>
        <authorList>
            <person name="Parks D.H."/>
            <person name="Chuvochina M."/>
            <person name="Waite D.W."/>
            <person name="Rinke C."/>
            <person name="Skarshewski A."/>
            <person name="Chaumeil P.A."/>
            <person name="Hugenholtz P."/>
        </authorList>
    </citation>
    <scope>NUCLEOTIDE SEQUENCE [LARGE SCALE GENOMIC DNA]</scope>
    <source>
        <strain evidence="2">UBA9958</strain>
    </source>
</reference>
<feature type="transmembrane region" description="Helical" evidence="1">
    <location>
        <begin position="49"/>
        <end position="68"/>
    </location>
</feature>